<reference evidence="3" key="1">
    <citation type="submission" date="2015-10" db="EMBL/GenBank/DDBJ databases">
        <authorList>
            <person name="Gilbert D.G."/>
        </authorList>
    </citation>
    <scope>NUCLEOTIDE SEQUENCE</scope>
</reference>
<feature type="transmembrane region" description="Helical" evidence="1">
    <location>
        <begin position="111"/>
        <end position="133"/>
    </location>
</feature>
<sequence length="311" mass="33902">MLGLFGTVTVVALALLGVRPALSNVTLLPILIALALVAYHRLVRPIPMIAGGMQSFLQFMLIMMFGMFLSFAAAASGFPYRDSLLLGIDRALGFDWFAYARWVDSHPMLVILYRFAYGSFLVQPLVLVFLLVMQRELRRLHLFTFAFALSLFVACMVFVFVPAVSVYAGLQVPLDQFDNLKPVSTFEHIKFIEAMRHGTLATLNPAEGAGLITFPSFHSCGAVLLIWGFWGVRFARIPALLLNLTMLASTPIDGAHYLVDVIGGVSLAVAVLGLTLALERGGAGAHLVRLLPAFAPNRATARRRPVADPGI</sequence>
<evidence type="ECO:0000256" key="1">
    <source>
        <dbReference type="SAM" id="Phobius"/>
    </source>
</evidence>
<dbReference type="AlphaFoldDB" id="A0A160TI02"/>
<keyword evidence="1" id="KW-1133">Transmembrane helix</keyword>
<proteinExistence type="predicted"/>
<dbReference type="Pfam" id="PF14378">
    <property type="entry name" value="PAP2_3"/>
    <property type="match status" value="1"/>
</dbReference>
<keyword evidence="1" id="KW-0472">Membrane</keyword>
<gene>
    <name evidence="3" type="ORF">MGWOODY_Smn2510</name>
</gene>
<feature type="domain" description="Inositolphosphotransferase Aur1/Ipt1" evidence="2">
    <location>
        <begin position="85"/>
        <end position="272"/>
    </location>
</feature>
<accession>A0A160TI02</accession>
<evidence type="ECO:0000259" key="2">
    <source>
        <dbReference type="Pfam" id="PF14378"/>
    </source>
</evidence>
<dbReference type="GO" id="GO:0016020">
    <property type="term" value="C:membrane"/>
    <property type="evidence" value="ECO:0007669"/>
    <property type="project" value="UniProtKB-SubCell"/>
</dbReference>
<name>A0A160TI02_9ZZZZ</name>
<protein>
    <recommendedName>
        <fullName evidence="2">Inositolphosphotransferase Aur1/Ipt1 domain-containing protein</fullName>
    </recommendedName>
</protein>
<dbReference type="InterPro" id="IPR026841">
    <property type="entry name" value="Aur1/Ipt1"/>
</dbReference>
<feature type="transmembrane region" description="Helical" evidence="1">
    <location>
        <begin position="145"/>
        <end position="170"/>
    </location>
</feature>
<feature type="transmembrane region" description="Helical" evidence="1">
    <location>
        <begin position="257"/>
        <end position="278"/>
    </location>
</feature>
<dbReference type="EMBL" id="CZQE01000102">
    <property type="protein sequence ID" value="CUS43981.1"/>
    <property type="molecule type" value="Genomic_DNA"/>
</dbReference>
<feature type="transmembrane region" description="Helical" evidence="1">
    <location>
        <begin position="55"/>
        <end position="78"/>
    </location>
</feature>
<evidence type="ECO:0000313" key="3">
    <source>
        <dbReference type="EMBL" id="CUS43981.1"/>
    </source>
</evidence>
<organism evidence="3">
    <name type="scientific">hydrothermal vent metagenome</name>
    <dbReference type="NCBI Taxonomy" id="652676"/>
    <lineage>
        <taxon>unclassified sequences</taxon>
        <taxon>metagenomes</taxon>
        <taxon>ecological metagenomes</taxon>
    </lineage>
</organism>
<keyword evidence="1" id="KW-0812">Transmembrane</keyword>
<feature type="transmembrane region" description="Helical" evidence="1">
    <location>
        <begin position="27"/>
        <end position="43"/>
    </location>
</feature>